<reference evidence="2 3" key="1">
    <citation type="submission" date="2013-12" db="EMBL/GenBank/DDBJ databases">
        <title>Annotated genome of Streptomyces scopuliridis.</title>
        <authorList>
            <person name="Olson J.B."/>
        </authorList>
    </citation>
    <scope>NUCLEOTIDE SEQUENCE [LARGE SCALE GENOMIC DNA]</scope>
    <source>
        <strain evidence="2 3">RB72</strain>
    </source>
</reference>
<dbReference type="EMBL" id="AZSP01000125">
    <property type="protein sequence ID" value="PVE11910.1"/>
    <property type="molecule type" value="Genomic_DNA"/>
</dbReference>
<name>A0A2T7T9R6_9ACTN</name>
<protein>
    <submittedName>
        <fullName evidence="2">Uncharacterized protein</fullName>
    </submittedName>
</protein>
<dbReference type="STRING" id="1440053.GCA_000718095_01182"/>
<accession>A0A2T7T9R6</accession>
<keyword evidence="1" id="KW-0812">Transmembrane</keyword>
<dbReference type="RefSeq" id="WP_030350357.1">
    <property type="nucleotide sequence ID" value="NZ_AZSP01000125.1"/>
</dbReference>
<evidence type="ECO:0000256" key="1">
    <source>
        <dbReference type="SAM" id="Phobius"/>
    </source>
</evidence>
<dbReference type="GeneID" id="95540955"/>
<evidence type="ECO:0000313" key="3">
    <source>
        <dbReference type="Proteomes" id="UP000245992"/>
    </source>
</evidence>
<dbReference type="Proteomes" id="UP000245992">
    <property type="component" value="Unassembled WGS sequence"/>
</dbReference>
<gene>
    <name evidence="2" type="ORF">Y717_07665</name>
</gene>
<comment type="caution">
    <text evidence="2">The sequence shown here is derived from an EMBL/GenBank/DDBJ whole genome shotgun (WGS) entry which is preliminary data.</text>
</comment>
<dbReference type="AlphaFoldDB" id="A0A2T7T9R6"/>
<feature type="transmembrane region" description="Helical" evidence="1">
    <location>
        <begin position="9"/>
        <end position="29"/>
    </location>
</feature>
<keyword evidence="1" id="KW-1133">Transmembrane helix</keyword>
<organism evidence="2 3">
    <name type="scientific">Streptomyces scopuliridis RB72</name>
    <dbReference type="NCBI Taxonomy" id="1440053"/>
    <lineage>
        <taxon>Bacteria</taxon>
        <taxon>Bacillati</taxon>
        <taxon>Actinomycetota</taxon>
        <taxon>Actinomycetes</taxon>
        <taxon>Kitasatosporales</taxon>
        <taxon>Streptomycetaceae</taxon>
        <taxon>Streptomyces</taxon>
    </lineage>
</organism>
<keyword evidence="1" id="KW-0472">Membrane</keyword>
<keyword evidence="3" id="KW-1185">Reference proteome</keyword>
<evidence type="ECO:0000313" key="2">
    <source>
        <dbReference type="EMBL" id="PVE11910.1"/>
    </source>
</evidence>
<sequence length="65" mass="6979">MSRAGKESTALFGAGAVVFVLGIVASIAYGAKDGQRLFFCSSVVLTVAWTAERIRARRERSENAE</sequence>
<proteinExistence type="predicted"/>